<protein>
    <recommendedName>
        <fullName evidence="4">Type-4 uracil-DNA glycosylase</fullName>
        <ecNumber evidence="3">3.2.2.27</ecNumber>
    </recommendedName>
</protein>
<dbReference type="PANTHER" id="PTHR33693">
    <property type="entry name" value="TYPE-5 URACIL-DNA GLYCOSYLASE"/>
    <property type="match status" value="1"/>
</dbReference>
<keyword evidence="8" id="KW-0378">Hydrolase</keyword>
<dbReference type="GO" id="GO:0016779">
    <property type="term" value="F:nucleotidyltransferase activity"/>
    <property type="evidence" value="ECO:0007669"/>
    <property type="project" value="UniProtKB-KW"/>
</dbReference>
<dbReference type="NCBIfam" id="TIGR00758">
    <property type="entry name" value="UDG_fam4"/>
    <property type="match status" value="1"/>
</dbReference>
<evidence type="ECO:0000256" key="10">
    <source>
        <dbReference type="ARBA" id="ARBA00023014"/>
    </source>
</evidence>
<dbReference type="Pfam" id="PF03167">
    <property type="entry name" value="UDG"/>
    <property type="match status" value="1"/>
</dbReference>
<keyword evidence="13" id="KW-0808">Transferase</keyword>
<name>A0A7W9L3F1_9HYPH</name>
<dbReference type="PANTHER" id="PTHR33693:SF1">
    <property type="entry name" value="TYPE-4 URACIL-DNA GLYCOSYLASE"/>
    <property type="match status" value="1"/>
</dbReference>
<gene>
    <name evidence="13" type="ORF">GGQ63_003578</name>
</gene>
<dbReference type="Proteomes" id="UP000523821">
    <property type="component" value="Unassembled WGS sequence"/>
</dbReference>
<proteinExistence type="inferred from homology"/>
<evidence type="ECO:0000256" key="3">
    <source>
        <dbReference type="ARBA" id="ARBA00012030"/>
    </source>
</evidence>
<comment type="catalytic activity">
    <reaction evidence="1">
        <text>Hydrolyzes single-stranded DNA or mismatched double-stranded DNA and polynucleotides, releasing free uracil.</text>
        <dbReference type="EC" id="3.2.2.27"/>
    </reaction>
</comment>
<comment type="similarity">
    <text evidence="2">Belongs to the uracil-DNA glycosylase (UDG) superfamily. Type 4 (UDGa) family.</text>
</comment>
<evidence type="ECO:0000256" key="9">
    <source>
        <dbReference type="ARBA" id="ARBA00023004"/>
    </source>
</evidence>
<dbReference type="GO" id="GO:0004844">
    <property type="term" value="F:uracil DNA N-glycosylase activity"/>
    <property type="evidence" value="ECO:0007669"/>
    <property type="project" value="UniProtKB-EC"/>
</dbReference>
<evidence type="ECO:0000256" key="2">
    <source>
        <dbReference type="ARBA" id="ARBA00006521"/>
    </source>
</evidence>
<accession>A0A7W9L3F1</accession>
<organism evidence="13 14">
    <name type="scientific">Prosthecomicrobium pneumaticum</name>
    <dbReference type="NCBI Taxonomy" id="81895"/>
    <lineage>
        <taxon>Bacteria</taxon>
        <taxon>Pseudomonadati</taxon>
        <taxon>Pseudomonadota</taxon>
        <taxon>Alphaproteobacteria</taxon>
        <taxon>Hyphomicrobiales</taxon>
        <taxon>Kaistiaceae</taxon>
        <taxon>Prosthecomicrobium</taxon>
    </lineage>
</organism>
<evidence type="ECO:0000313" key="13">
    <source>
        <dbReference type="EMBL" id="MBB5754492.1"/>
    </source>
</evidence>
<evidence type="ECO:0000256" key="6">
    <source>
        <dbReference type="ARBA" id="ARBA00022723"/>
    </source>
</evidence>
<dbReference type="InterPro" id="IPR051536">
    <property type="entry name" value="UDG_Type-4/5"/>
</dbReference>
<evidence type="ECO:0000256" key="7">
    <source>
        <dbReference type="ARBA" id="ARBA00022763"/>
    </source>
</evidence>
<dbReference type="Gene3D" id="3.40.470.10">
    <property type="entry name" value="Uracil-DNA glycosylase-like domain"/>
    <property type="match status" value="1"/>
</dbReference>
<evidence type="ECO:0000256" key="4">
    <source>
        <dbReference type="ARBA" id="ARBA00019403"/>
    </source>
</evidence>
<dbReference type="AlphaFoldDB" id="A0A7W9L3F1"/>
<evidence type="ECO:0000313" key="14">
    <source>
        <dbReference type="Proteomes" id="UP000523821"/>
    </source>
</evidence>
<keyword evidence="9" id="KW-0408">Iron</keyword>
<dbReference type="GO" id="GO:0006281">
    <property type="term" value="P:DNA repair"/>
    <property type="evidence" value="ECO:0007669"/>
    <property type="project" value="UniProtKB-KW"/>
</dbReference>
<sequence length="268" mass="28493">MTPEPPTREALAALIAWYQAMGVDAAIEEEAVDRFAAAAAVPVAVPPPVPTAPAPAIPPRTLEAAATAAVDVETVRALARSAPTLSALRAALEAFEGCGLSKTANRLVFGDGAPGARLMLVGEAPGREEDLQGLPFVGPSGRLLERMLAAIGLSREAVYIANVVPWRPPANRKPTPEETTLCKPFLERQIELVDPDVLVCLGDAAAKEILGVREGILSLRGRWFDFPTGRRTIRAVATLHPAYLLRQPLQKRLAWRDLLAVKAALDGG</sequence>
<dbReference type="InterPro" id="IPR005122">
    <property type="entry name" value="Uracil-DNA_glycosylase-like"/>
</dbReference>
<dbReference type="GO" id="GO:0051539">
    <property type="term" value="F:4 iron, 4 sulfur cluster binding"/>
    <property type="evidence" value="ECO:0007669"/>
    <property type="project" value="UniProtKB-KW"/>
</dbReference>
<comment type="caution">
    <text evidence="13">The sequence shown here is derived from an EMBL/GenBank/DDBJ whole genome shotgun (WGS) entry which is preliminary data.</text>
</comment>
<keyword evidence="5" id="KW-0004">4Fe-4S</keyword>
<evidence type="ECO:0000259" key="12">
    <source>
        <dbReference type="SMART" id="SM00986"/>
    </source>
</evidence>
<keyword evidence="6" id="KW-0479">Metal-binding</keyword>
<dbReference type="EMBL" id="JACHOO010000008">
    <property type="protein sequence ID" value="MBB5754492.1"/>
    <property type="molecule type" value="Genomic_DNA"/>
</dbReference>
<dbReference type="InterPro" id="IPR005273">
    <property type="entry name" value="Ura-DNA_glyco_family4"/>
</dbReference>
<keyword evidence="10" id="KW-0411">Iron-sulfur</keyword>
<dbReference type="InterPro" id="IPR036895">
    <property type="entry name" value="Uracil-DNA_glycosylase-like_sf"/>
</dbReference>
<evidence type="ECO:0000256" key="8">
    <source>
        <dbReference type="ARBA" id="ARBA00022801"/>
    </source>
</evidence>
<dbReference type="CDD" id="cd10030">
    <property type="entry name" value="UDG-F4_TTUDGA_SPO1dp_like"/>
    <property type="match status" value="1"/>
</dbReference>
<keyword evidence="7" id="KW-0227">DNA damage</keyword>
<dbReference type="GO" id="GO:0046872">
    <property type="term" value="F:metal ion binding"/>
    <property type="evidence" value="ECO:0007669"/>
    <property type="project" value="UniProtKB-KW"/>
</dbReference>
<keyword evidence="14" id="KW-1185">Reference proteome</keyword>
<keyword evidence="13" id="KW-0548">Nucleotidyltransferase</keyword>
<reference evidence="13 14" key="1">
    <citation type="submission" date="2020-08" db="EMBL/GenBank/DDBJ databases">
        <title>Genomic Encyclopedia of Type Strains, Phase IV (KMG-IV): sequencing the most valuable type-strain genomes for metagenomic binning, comparative biology and taxonomic classification.</title>
        <authorList>
            <person name="Goeker M."/>
        </authorList>
    </citation>
    <scope>NUCLEOTIDE SEQUENCE [LARGE SCALE GENOMIC DNA]</scope>
    <source>
        <strain evidence="13 14">DSM 16268</strain>
    </source>
</reference>
<dbReference type="SMART" id="SM00986">
    <property type="entry name" value="UDG"/>
    <property type="match status" value="1"/>
</dbReference>
<dbReference type="SMART" id="SM00987">
    <property type="entry name" value="UreE_C"/>
    <property type="match status" value="1"/>
</dbReference>
<dbReference type="EC" id="3.2.2.27" evidence="3"/>
<evidence type="ECO:0000256" key="5">
    <source>
        <dbReference type="ARBA" id="ARBA00022485"/>
    </source>
</evidence>
<dbReference type="RefSeq" id="WP_183857929.1">
    <property type="nucleotide sequence ID" value="NZ_JACHOO010000008.1"/>
</dbReference>
<evidence type="ECO:0000256" key="11">
    <source>
        <dbReference type="ARBA" id="ARBA00023204"/>
    </source>
</evidence>
<evidence type="ECO:0000256" key="1">
    <source>
        <dbReference type="ARBA" id="ARBA00001400"/>
    </source>
</evidence>
<keyword evidence="11" id="KW-0234">DNA repair</keyword>
<dbReference type="SUPFAM" id="SSF52141">
    <property type="entry name" value="Uracil-DNA glycosylase-like"/>
    <property type="match status" value="1"/>
</dbReference>
<feature type="domain" description="Uracil-DNA glycosylase-like" evidence="12">
    <location>
        <begin position="109"/>
        <end position="259"/>
    </location>
</feature>